<sequence>MPELLTLEPHRNFAWLSNKWLLYGDEASVLNTKIMLSMMIMTMPAAAAAAVSPKVRDWNLDESDGVVSTCVLHQCTGNPAYKVVIEVGRTEAAAERAKRPVLGPMETIQTGVLQGRRSNTRKCKKRGCKTGAGAKRGNAPGKVEQRLDSEDDAADDGSNGRISSYPEGHTDEADMDSMGRPHADEEIIIDPTYGDRWTYAQYFDYDLRGRPLGFIHRLQGRQSYRYLSEIDKTYTALFVVGVILATTVLPMIWSYLCILKVYLFNRIRTKWQMEREKRACATHKNFLQPDDPDEYAAIFCRSVFNRLHASPAGKQIPKDLADYEAIRFAVQRPNWLVDKMEEAVHRAEYGFTKNQVVSGELDDMLKLAVKQKRIKTRKPLSLAGKLRARYMLARGEGRSQKDHRLTPEMLMLLGWQHLYRRHVRDANEENYAWWLNQMKTLPVESREVLERLQTIVDKQRKRRKFRGAKTFEELDPSSTDASSLPREIKKPEIIEPTRRRHKRSTPKIEISPPELHRNERLISEKQNPEEAMMLREILGMEHLRHVRLRRVRRRRSSHKRNAQSSKTPK</sequence>
<gene>
    <name evidence="3" type="ORF">CLF_105563</name>
</gene>
<feature type="compositionally biased region" description="Basic residues" evidence="1">
    <location>
        <begin position="118"/>
        <end position="128"/>
    </location>
</feature>
<reference key="2">
    <citation type="submission" date="2011-10" db="EMBL/GenBank/DDBJ databases">
        <title>The genome and transcriptome sequence of Clonorchis sinensis provide insights into the carcinogenic liver fluke.</title>
        <authorList>
            <person name="Wang X."/>
            <person name="Huang Y."/>
            <person name="Chen W."/>
            <person name="Liu H."/>
            <person name="Guo L."/>
            <person name="Chen Y."/>
            <person name="Luo F."/>
            <person name="Zhou W."/>
            <person name="Sun J."/>
            <person name="Mao Q."/>
            <person name="Liang P."/>
            <person name="Zhou C."/>
            <person name="Tian Y."/>
            <person name="Men J."/>
            <person name="Lv X."/>
            <person name="Huang L."/>
            <person name="Zhou J."/>
            <person name="Hu Y."/>
            <person name="Li R."/>
            <person name="Zhang F."/>
            <person name="Lei H."/>
            <person name="Li X."/>
            <person name="Hu X."/>
            <person name="Liang C."/>
            <person name="Xu J."/>
            <person name="Wu Z."/>
            <person name="Yu X."/>
        </authorList>
    </citation>
    <scope>NUCLEOTIDE SEQUENCE</scope>
    <source>
        <strain>Henan</strain>
    </source>
</reference>
<evidence type="ECO:0000256" key="1">
    <source>
        <dbReference type="SAM" id="MobiDB-lite"/>
    </source>
</evidence>
<keyword evidence="4" id="KW-1185">Reference proteome</keyword>
<feature type="region of interest" description="Disordered" evidence="1">
    <location>
        <begin position="114"/>
        <end position="179"/>
    </location>
</feature>
<name>G7YDQ0_CLOSI</name>
<feature type="compositionally biased region" description="Basic and acidic residues" evidence="1">
    <location>
        <begin position="168"/>
        <end position="179"/>
    </location>
</feature>
<evidence type="ECO:0000313" key="4">
    <source>
        <dbReference type="Proteomes" id="UP000008909"/>
    </source>
</evidence>
<organism evidence="3 4">
    <name type="scientific">Clonorchis sinensis</name>
    <name type="common">Chinese liver fluke</name>
    <dbReference type="NCBI Taxonomy" id="79923"/>
    <lineage>
        <taxon>Eukaryota</taxon>
        <taxon>Metazoa</taxon>
        <taxon>Spiralia</taxon>
        <taxon>Lophotrochozoa</taxon>
        <taxon>Platyhelminthes</taxon>
        <taxon>Trematoda</taxon>
        <taxon>Digenea</taxon>
        <taxon>Opisthorchiida</taxon>
        <taxon>Opisthorchiata</taxon>
        <taxon>Opisthorchiidae</taxon>
        <taxon>Clonorchis</taxon>
    </lineage>
</organism>
<feature type="transmembrane region" description="Helical" evidence="2">
    <location>
        <begin position="34"/>
        <end position="51"/>
    </location>
</feature>
<dbReference type="Proteomes" id="UP000008909">
    <property type="component" value="Unassembled WGS sequence"/>
</dbReference>
<feature type="compositionally biased region" description="Basic residues" evidence="1">
    <location>
        <begin position="549"/>
        <end position="561"/>
    </location>
</feature>
<reference evidence="3" key="1">
    <citation type="journal article" date="2011" name="Genome Biol.">
        <title>The draft genome of the carcinogenic human liver fluke Clonorchis sinensis.</title>
        <authorList>
            <person name="Wang X."/>
            <person name="Chen W."/>
            <person name="Huang Y."/>
            <person name="Sun J."/>
            <person name="Men J."/>
            <person name="Liu H."/>
            <person name="Luo F."/>
            <person name="Guo L."/>
            <person name="Lv X."/>
            <person name="Deng C."/>
            <person name="Zhou C."/>
            <person name="Fan Y."/>
            <person name="Li X."/>
            <person name="Huang L."/>
            <person name="Hu Y."/>
            <person name="Liang C."/>
            <person name="Hu X."/>
            <person name="Xu J."/>
            <person name="Yu X."/>
        </authorList>
    </citation>
    <scope>NUCLEOTIDE SEQUENCE [LARGE SCALE GENOMIC DNA]</scope>
    <source>
        <strain evidence="3">Henan</strain>
    </source>
</reference>
<keyword evidence="2" id="KW-1133">Transmembrane helix</keyword>
<evidence type="ECO:0000256" key="2">
    <source>
        <dbReference type="SAM" id="Phobius"/>
    </source>
</evidence>
<accession>G7YDQ0</accession>
<keyword evidence="2" id="KW-0812">Transmembrane</keyword>
<proteinExistence type="predicted"/>
<feature type="transmembrane region" description="Helical" evidence="2">
    <location>
        <begin position="234"/>
        <end position="256"/>
    </location>
</feature>
<protein>
    <submittedName>
        <fullName evidence="3">Uncharacterized protein</fullName>
    </submittedName>
</protein>
<dbReference type="AlphaFoldDB" id="G7YDQ0"/>
<feature type="region of interest" description="Disordered" evidence="1">
    <location>
        <begin position="549"/>
        <end position="569"/>
    </location>
</feature>
<keyword evidence="2" id="KW-0472">Membrane</keyword>
<evidence type="ECO:0000313" key="3">
    <source>
        <dbReference type="EMBL" id="GAA51084.1"/>
    </source>
</evidence>
<dbReference type="EMBL" id="DF143112">
    <property type="protein sequence ID" value="GAA51084.1"/>
    <property type="molecule type" value="Genomic_DNA"/>
</dbReference>